<dbReference type="SUPFAM" id="SSF116734">
    <property type="entry name" value="DNA methylase specificity domain"/>
    <property type="match status" value="1"/>
</dbReference>
<evidence type="ECO:0000259" key="5">
    <source>
        <dbReference type="Pfam" id="PF01420"/>
    </source>
</evidence>
<keyword evidence="3" id="KW-0238">DNA-binding</keyword>
<dbReference type="InterPro" id="IPR051212">
    <property type="entry name" value="Type-I_RE_S_subunit"/>
</dbReference>
<dbReference type="PANTHER" id="PTHR43140">
    <property type="entry name" value="TYPE-1 RESTRICTION ENZYME ECOKI SPECIFICITY PROTEIN"/>
    <property type="match status" value="1"/>
</dbReference>
<dbReference type="PANTHER" id="PTHR43140:SF1">
    <property type="entry name" value="TYPE I RESTRICTION ENZYME ECOKI SPECIFICITY SUBUNIT"/>
    <property type="match status" value="1"/>
</dbReference>
<dbReference type="Gene3D" id="3.90.220.20">
    <property type="entry name" value="DNA methylase specificity domains"/>
    <property type="match status" value="1"/>
</dbReference>
<protein>
    <submittedName>
        <fullName evidence="6">Type I restriction enzyme</fullName>
    </submittedName>
</protein>
<proteinExistence type="inferred from homology"/>
<evidence type="ECO:0000256" key="3">
    <source>
        <dbReference type="ARBA" id="ARBA00023125"/>
    </source>
</evidence>
<sequence length="239" mass="27300">MQGKLVEQDPNDESVEVLLEKIRAEKQKLFEEGKIKKKDLDISIVSQGDDNSYYGNIPMNWVVIKIKDIFSINTGLSYKKGDLSINNKGVRIIRGGNIKPLEFSLLDNDYYIDTQFISSEQVYLKHNQLITPVSTSLEHIGKFARIDKDYDGVVAGGFIFQLTPFESSEIISKFLLFNLSSPLFYKQLKAITKLSGQALYNIPKTTLSELLIPLAPFEEQELITQKVEKLFEKVNQLWK</sequence>
<accession>A0A4J2FCD3</accession>
<dbReference type="GO" id="GO:0009307">
    <property type="term" value="P:DNA restriction-modification system"/>
    <property type="evidence" value="ECO:0007669"/>
    <property type="project" value="UniProtKB-KW"/>
</dbReference>
<dbReference type="EMBL" id="CAATIJ010000021">
    <property type="protein sequence ID" value="VNQ75924.1"/>
    <property type="molecule type" value="Genomic_DNA"/>
</dbReference>
<organism evidence="6">
    <name type="scientific">Streptococcus pneumoniae</name>
    <dbReference type="NCBI Taxonomy" id="1313"/>
    <lineage>
        <taxon>Bacteria</taxon>
        <taxon>Bacillati</taxon>
        <taxon>Bacillota</taxon>
        <taxon>Bacilli</taxon>
        <taxon>Lactobacillales</taxon>
        <taxon>Streptococcaceae</taxon>
        <taxon>Streptococcus</taxon>
    </lineage>
</organism>
<comment type="similarity">
    <text evidence="1">Belongs to the type-I restriction system S methylase family.</text>
</comment>
<evidence type="ECO:0000256" key="1">
    <source>
        <dbReference type="ARBA" id="ARBA00010923"/>
    </source>
</evidence>
<dbReference type="InterPro" id="IPR000055">
    <property type="entry name" value="Restrct_endonuc_typeI_TRD"/>
</dbReference>
<keyword evidence="2" id="KW-0680">Restriction system</keyword>
<evidence type="ECO:0000313" key="6">
    <source>
        <dbReference type="EMBL" id="VNQ75924.1"/>
    </source>
</evidence>
<dbReference type="Pfam" id="PF01420">
    <property type="entry name" value="Methylase_S"/>
    <property type="match status" value="1"/>
</dbReference>
<evidence type="ECO:0000256" key="4">
    <source>
        <dbReference type="ARBA" id="ARBA00038652"/>
    </source>
</evidence>
<dbReference type="AlphaFoldDB" id="A0A4J2FCD3"/>
<reference evidence="6" key="1">
    <citation type="submission" date="2019-04" db="EMBL/GenBank/DDBJ databases">
        <authorList>
            <consortium name="Pathogen Informatics"/>
        </authorList>
    </citation>
    <scope>NUCLEOTIDE SEQUENCE</scope>
    <source>
        <strain evidence="6">GPSC67</strain>
    </source>
</reference>
<comment type="subunit">
    <text evidence="4">The methyltransferase is composed of M and S polypeptides.</text>
</comment>
<name>A0A4J2FCD3_STREE</name>
<evidence type="ECO:0000256" key="2">
    <source>
        <dbReference type="ARBA" id="ARBA00022747"/>
    </source>
</evidence>
<feature type="domain" description="Type I restriction modification DNA specificity" evidence="5">
    <location>
        <begin position="59"/>
        <end position="232"/>
    </location>
</feature>
<dbReference type="GO" id="GO:0003677">
    <property type="term" value="F:DNA binding"/>
    <property type="evidence" value="ECO:0007669"/>
    <property type="project" value="UniProtKB-KW"/>
</dbReference>
<gene>
    <name evidence="6" type="primary">hsdS_2</name>
    <name evidence="6" type="ORF">SAMEA3309558_02180</name>
</gene>
<dbReference type="InterPro" id="IPR044946">
    <property type="entry name" value="Restrct_endonuc_typeI_TRD_sf"/>
</dbReference>